<accession>A0ABP6LRU1</accession>
<dbReference type="RefSeq" id="WP_070161571.1">
    <property type="nucleotide sequence ID" value="NZ_BAAAVT010000002.1"/>
</dbReference>
<dbReference type="InterPro" id="IPR036390">
    <property type="entry name" value="WH_DNA-bd_sf"/>
</dbReference>
<dbReference type="Gene3D" id="1.10.10.10">
    <property type="entry name" value="Winged helix-like DNA-binding domain superfamily/Winged helix DNA-binding domain"/>
    <property type="match status" value="1"/>
</dbReference>
<organism evidence="2 3">
    <name type="scientific">Nesterenkonia aethiopica</name>
    <dbReference type="NCBI Taxonomy" id="269144"/>
    <lineage>
        <taxon>Bacteria</taxon>
        <taxon>Bacillati</taxon>
        <taxon>Actinomycetota</taxon>
        <taxon>Actinomycetes</taxon>
        <taxon>Micrococcales</taxon>
        <taxon>Micrococcaceae</taxon>
        <taxon>Nesterenkonia</taxon>
    </lineage>
</organism>
<keyword evidence="3" id="KW-1185">Reference proteome</keyword>
<dbReference type="NCBIfam" id="NF033788">
    <property type="entry name" value="HTH_metalloreg"/>
    <property type="match status" value="1"/>
</dbReference>
<evidence type="ECO:0000259" key="1">
    <source>
        <dbReference type="PROSITE" id="PS50987"/>
    </source>
</evidence>
<reference evidence="3" key="1">
    <citation type="journal article" date="2019" name="Int. J. Syst. Evol. Microbiol.">
        <title>The Global Catalogue of Microorganisms (GCM) 10K type strain sequencing project: providing services to taxonomists for standard genome sequencing and annotation.</title>
        <authorList>
            <consortium name="The Broad Institute Genomics Platform"/>
            <consortium name="The Broad Institute Genome Sequencing Center for Infectious Disease"/>
            <person name="Wu L."/>
            <person name="Ma J."/>
        </authorList>
    </citation>
    <scope>NUCLEOTIDE SEQUENCE [LARGE SCALE GENOMIC DNA]</scope>
    <source>
        <strain evidence="3">JCM 14309</strain>
    </source>
</reference>
<dbReference type="CDD" id="cd00090">
    <property type="entry name" value="HTH_ARSR"/>
    <property type="match status" value="1"/>
</dbReference>
<protein>
    <submittedName>
        <fullName evidence="2">Metalloregulator ArsR/SmtB family transcription factor</fullName>
    </submittedName>
</protein>
<dbReference type="Proteomes" id="UP001500236">
    <property type="component" value="Unassembled WGS sequence"/>
</dbReference>
<evidence type="ECO:0000313" key="2">
    <source>
        <dbReference type="EMBL" id="GAA3052603.1"/>
    </source>
</evidence>
<proteinExistence type="predicted"/>
<sequence>MTATSERSGGESSRIDDTLWDAVGDPTRRALMDVMIAAGPSSATRLSEQMPVSRQAVAKHLAVLERAGLVEARQEGRERRFTVDPEQLSRATAQLQDVGRRWDARLDRIRLLAEEIHRSRAN</sequence>
<name>A0ABP6LRU1_9MICC</name>
<dbReference type="InterPro" id="IPR036388">
    <property type="entry name" value="WH-like_DNA-bd_sf"/>
</dbReference>
<dbReference type="InterPro" id="IPR011991">
    <property type="entry name" value="ArsR-like_HTH"/>
</dbReference>
<dbReference type="SMART" id="SM00418">
    <property type="entry name" value="HTH_ARSR"/>
    <property type="match status" value="1"/>
</dbReference>
<dbReference type="Pfam" id="PF12840">
    <property type="entry name" value="HTH_20"/>
    <property type="match status" value="1"/>
</dbReference>
<evidence type="ECO:0000313" key="3">
    <source>
        <dbReference type="Proteomes" id="UP001500236"/>
    </source>
</evidence>
<dbReference type="InterPro" id="IPR001845">
    <property type="entry name" value="HTH_ArsR_DNA-bd_dom"/>
</dbReference>
<dbReference type="PROSITE" id="PS50987">
    <property type="entry name" value="HTH_ARSR_2"/>
    <property type="match status" value="1"/>
</dbReference>
<dbReference type="PANTHER" id="PTHR38600">
    <property type="entry name" value="TRANSCRIPTIONAL REGULATORY PROTEIN"/>
    <property type="match status" value="1"/>
</dbReference>
<gene>
    <name evidence="2" type="ORF">GCM10010529_03280</name>
</gene>
<dbReference type="PANTHER" id="PTHR38600:SF2">
    <property type="entry name" value="SLL0088 PROTEIN"/>
    <property type="match status" value="1"/>
</dbReference>
<dbReference type="PRINTS" id="PR00778">
    <property type="entry name" value="HTHARSR"/>
</dbReference>
<dbReference type="EMBL" id="BAAAVT010000002">
    <property type="protein sequence ID" value="GAA3052603.1"/>
    <property type="molecule type" value="Genomic_DNA"/>
</dbReference>
<feature type="domain" description="HTH arsR-type" evidence="1">
    <location>
        <begin position="8"/>
        <end position="103"/>
    </location>
</feature>
<comment type="caution">
    <text evidence="2">The sequence shown here is derived from an EMBL/GenBank/DDBJ whole genome shotgun (WGS) entry which is preliminary data.</text>
</comment>
<dbReference type="SUPFAM" id="SSF46785">
    <property type="entry name" value="Winged helix' DNA-binding domain"/>
    <property type="match status" value="1"/>
</dbReference>